<dbReference type="Proteomes" id="UP000219573">
    <property type="component" value="Unassembled WGS sequence"/>
</dbReference>
<dbReference type="Gene3D" id="3.40.50.2000">
    <property type="entry name" value="Glycogen Phosphorylase B"/>
    <property type="match status" value="2"/>
</dbReference>
<dbReference type="Pfam" id="PF00534">
    <property type="entry name" value="Glycos_transf_1"/>
    <property type="match status" value="1"/>
</dbReference>
<accession>A0A285HD47</accession>
<name>A0A285HD47_9FIRM</name>
<dbReference type="EMBL" id="OBDZ01000017">
    <property type="protein sequence ID" value="SNY33574.1"/>
    <property type="molecule type" value="Genomic_DNA"/>
</dbReference>
<dbReference type="OrthoDB" id="1837968at2"/>
<dbReference type="GO" id="GO:0016757">
    <property type="term" value="F:glycosyltransferase activity"/>
    <property type="evidence" value="ECO:0007669"/>
    <property type="project" value="InterPro"/>
</dbReference>
<dbReference type="RefSeq" id="WP_097018338.1">
    <property type="nucleotide sequence ID" value="NZ_OBDZ01000017.1"/>
</dbReference>
<organism evidence="2 3">
    <name type="scientific">Orenia metallireducens</name>
    <dbReference type="NCBI Taxonomy" id="1413210"/>
    <lineage>
        <taxon>Bacteria</taxon>
        <taxon>Bacillati</taxon>
        <taxon>Bacillota</taxon>
        <taxon>Clostridia</taxon>
        <taxon>Halanaerobiales</taxon>
        <taxon>Halobacteroidaceae</taxon>
        <taxon>Orenia</taxon>
    </lineage>
</organism>
<dbReference type="SUPFAM" id="SSF53756">
    <property type="entry name" value="UDP-Glycosyltransferase/glycogen phosphorylase"/>
    <property type="match status" value="1"/>
</dbReference>
<protein>
    <submittedName>
        <fullName evidence="2">Glycosyl transferases group 1</fullName>
    </submittedName>
</protein>
<feature type="domain" description="Glycosyl transferase family 1" evidence="1">
    <location>
        <begin position="212"/>
        <end position="351"/>
    </location>
</feature>
<dbReference type="STRING" id="1413210.U472_10465"/>
<dbReference type="PANTHER" id="PTHR12526:SF637">
    <property type="entry name" value="GLYCOSYLTRANSFERASE EPSF-RELATED"/>
    <property type="match status" value="1"/>
</dbReference>
<keyword evidence="2" id="KW-0808">Transferase</keyword>
<sequence>MKVAILTMFNGLSRTYSLVNVVAEQLKMLLNNGIETKVLVSEHCPDNQRAGIYTDDRIEWVKVCNSIDGKLIHWKDYSQPTGKVHDTFFEEVEIVAEDFVDKLSDVDVCIIHDIHYQGWHLLHNVALRKAQKQLSKVKFIAFTHSFPVNRPPQVKWPFSARYTPMENTTYIYPTYSGIPALAKQYNVPEGRCRVINNSLNLLEDMNEITQEITQQANLLASDILIVYPGRLTTGKKFEKVAALAGAISKQTEKSVQIIFCDFKSADIKPVAYKKIIINTGASFGLSQENILFTSDLGYPHGVPREVVLELFTLSNLFICPSYSESFGLTVLEAASRGNFVVLNQAVPALEELGKKLNAYFMRWDARNFGYNTVEKYQPSEQAYYEEHGEIITNLMRENPVIHAKTMVRQRYSPEWIWKNQLEPLLEK</sequence>
<reference evidence="3" key="1">
    <citation type="submission" date="2017-09" db="EMBL/GenBank/DDBJ databases">
        <authorList>
            <person name="Varghese N."/>
            <person name="Submissions S."/>
        </authorList>
    </citation>
    <scope>NUCLEOTIDE SEQUENCE [LARGE SCALE GENOMIC DNA]</scope>
    <source>
        <strain evidence="3">MSL47</strain>
    </source>
</reference>
<dbReference type="PANTHER" id="PTHR12526">
    <property type="entry name" value="GLYCOSYLTRANSFERASE"/>
    <property type="match status" value="1"/>
</dbReference>
<gene>
    <name evidence="2" type="ORF">SAMN06265827_11739</name>
</gene>
<evidence type="ECO:0000259" key="1">
    <source>
        <dbReference type="Pfam" id="PF00534"/>
    </source>
</evidence>
<keyword evidence="3" id="KW-1185">Reference proteome</keyword>
<dbReference type="AlphaFoldDB" id="A0A285HD47"/>
<proteinExistence type="predicted"/>
<dbReference type="InterPro" id="IPR001296">
    <property type="entry name" value="Glyco_trans_1"/>
</dbReference>
<evidence type="ECO:0000313" key="3">
    <source>
        <dbReference type="Proteomes" id="UP000219573"/>
    </source>
</evidence>
<evidence type="ECO:0000313" key="2">
    <source>
        <dbReference type="EMBL" id="SNY33574.1"/>
    </source>
</evidence>